<dbReference type="InterPro" id="IPR035082">
    <property type="entry name" value="Nrap_D1"/>
</dbReference>
<dbReference type="Proteomes" id="UP001360560">
    <property type="component" value="Unassembled WGS sequence"/>
</dbReference>
<evidence type="ECO:0000259" key="8">
    <source>
        <dbReference type="Pfam" id="PF17403"/>
    </source>
</evidence>
<evidence type="ECO:0000259" key="9">
    <source>
        <dbReference type="Pfam" id="PF17404"/>
    </source>
</evidence>
<dbReference type="InterPro" id="IPR005554">
    <property type="entry name" value="NOL6/Upt22"/>
</dbReference>
<keyword evidence="5" id="KW-0698">rRNA processing</keyword>
<dbReference type="InterPro" id="IPR035370">
    <property type="entry name" value="Nrap_D5"/>
</dbReference>
<keyword evidence="5" id="KW-0687">Ribonucleoprotein</keyword>
<dbReference type="Gene3D" id="3.30.70.3020">
    <property type="match status" value="1"/>
</dbReference>
<dbReference type="InterPro" id="IPR035368">
    <property type="entry name" value="Nrap_D3"/>
</dbReference>
<dbReference type="PANTHER" id="PTHR17972">
    <property type="entry name" value="NUCLEOLAR RNA-ASSOCIATED PROTEIN"/>
    <property type="match status" value="1"/>
</dbReference>
<sequence length="1262" mass="143919">MVATTQVKRKRSGSVSGQGSKPTISKDVLINVLMKNGNPITSESDQETQEQYSENEKSDTIYEEDEESEDDENENDGDEKEADAHKSKKQKTNMNAKDIQIARETAELFRSNIFKLQIDELVKEVKLNESKIKGVEKFLHKLYDAIQDIKETDKLGLDKINAIFSKTTKHPKFQRINVPFADPKPVNINYKLQYLKPKDISLVGSFGLKNGIQLPFNNIVDLNVTMPNELFEKKDYLNYRAFHKRSFYLAYITRELLNSVGTNLSFLKFHYEYVNNDMLTPSLRIDCVANDVDNELNFHKSKFSIRLIASFPFDAFDFKKLLPDKNNIRIQLPNEEDDQLPPTPIYNASLITNSTYDHYLKLLYKTKKQVENFHDACVLGRLWLLQRGFKSGSFSHGGFGHFEFAVLMALLLKGGGLDGNKILLSGFSSYQLFKGTVKYLATVDIAEHGYLSFHSNESIANHVKYSTDGFHVPAIFDKTTKLNILWKMSIASYQLIKHEAQITLNLLNNDTKDTFDAIFLKKNDIPYLKYDLNIELPIPAPKHSKDEKISADNGTIEFNAGEKITFISYENFIKNRLYTILKTGLQDKLKNLSIKIVDHSVKDYKQVSGVQTTVHKRKHELNLSTSKIHIGLILNQQESEKLVIRGPPNSDTEAGEEFDQFWGEKASLRKFKDSSIHHCVIWEASAHEPTVFSVVKYLFSLHLDYFVSSKVQTTCGYFQSKIPLPTLPSATKTSVVNVNSYNNLKTSFENFYKVLMNLNDKLPLKIKTLLPNGSAFRYTSVLAPVPFAVSNPEFFQDVVLEFESSKNWPDQIQALENTKTAFLLKIYDLLKESKSSEHYHVFIERDDISVPYNHDITTLNVITPEGFGFRVRVLTERDEVLYLRANSNVSKDKRSVLEEVYLKFNQKYIGSIKHTRSVSTLAHHFLYLSPVIRLFKRWLDDQLLLSHLNDELVELIALKVFVDSESWLPPSSAQSGFLRILQFLATWNWKEVPLVLDLTKKLDKELEGSEYEFLNTLHNDTGADFAKLSDKMSLPLHHTLVSNFEKVRGSDPQGMRTQYFIGTKDDQSGILWGSHVHLPIATRLTVLARIAISLMETQGINEKTVDMLFKPALDDYDFVIRTKGPESSSIREFSGIHSASAYKNLSSLQSHFNSSGGLIEDALVMKLDPMTELMRQLNDRYGNIILFSSHEISGLHNKGENVITGIFYPNAIGVKSFKVNMGYNCQPVDGKENDVVINKKAIYDDICKLGGDLIHNLFVKKI</sequence>
<dbReference type="Pfam" id="PF03813">
    <property type="entry name" value="Nrap"/>
    <property type="match status" value="1"/>
</dbReference>
<reference evidence="13 14" key="1">
    <citation type="journal article" date="2023" name="Elife">
        <title>Identification of key yeast species and microbe-microbe interactions impacting larval growth of Drosophila in the wild.</title>
        <authorList>
            <person name="Mure A."/>
            <person name="Sugiura Y."/>
            <person name="Maeda R."/>
            <person name="Honda K."/>
            <person name="Sakurai N."/>
            <person name="Takahashi Y."/>
            <person name="Watada M."/>
            <person name="Katoh T."/>
            <person name="Gotoh A."/>
            <person name="Gotoh Y."/>
            <person name="Taniguchi I."/>
            <person name="Nakamura K."/>
            <person name="Hayashi T."/>
            <person name="Katayama T."/>
            <person name="Uemura T."/>
            <person name="Hattori Y."/>
        </authorList>
    </citation>
    <scope>NUCLEOTIDE SEQUENCE [LARGE SCALE GENOMIC DNA]</scope>
    <source>
        <strain evidence="13 14">SC-9</strain>
    </source>
</reference>
<dbReference type="Pfam" id="PF17405">
    <property type="entry name" value="Nrap_D4"/>
    <property type="match status" value="1"/>
</dbReference>
<dbReference type="EMBL" id="BTFZ01000011">
    <property type="protein sequence ID" value="GMM36468.1"/>
    <property type="molecule type" value="Genomic_DNA"/>
</dbReference>
<keyword evidence="3 5" id="KW-0694">RNA-binding</keyword>
<evidence type="ECO:0000256" key="5">
    <source>
        <dbReference type="RuleBase" id="RU364032"/>
    </source>
</evidence>
<evidence type="ECO:0000313" key="14">
    <source>
        <dbReference type="Proteomes" id="UP001360560"/>
    </source>
</evidence>
<dbReference type="InterPro" id="IPR035371">
    <property type="entry name" value="Nrap_D6"/>
</dbReference>
<keyword evidence="4 5" id="KW-0539">Nucleus</keyword>
<dbReference type="InterPro" id="IPR035367">
    <property type="entry name" value="Nrap_D2"/>
</dbReference>
<evidence type="ECO:0000259" key="7">
    <source>
        <dbReference type="Pfam" id="PF03813"/>
    </source>
</evidence>
<dbReference type="Pfam" id="PF17404">
    <property type="entry name" value="Nrap_D3"/>
    <property type="match status" value="1"/>
</dbReference>
<proteinExistence type="inferred from homology"/>
<keyword evidence="14" id="KW-1185">Reference proteome</keyword>
<dbReference type="Pfam" id="PF17407">
    <property type="entry name" value="Nrap_D6"/>
    <property type="match status" value="1"/>
</dbReference>
<feature type="compositionally biased region" description="Acidic residues" evidence="6">
    <location>
        <begin position="61"/>
        <end position="81"/>
    </location>
</feature>
<dbReference type="RefSeq" id="XP_064853464.1">
    <property type="nucleotide sequence ID" value="XM_064997392.1"/>
</dbReference>
<feature type="domain" description="Nrap protein" evidence="10">
    <location>
        <begin position="728"/>
        <end position="923"/>
    </location>
</feature>
<dbReference type="InterPro" id="IPR035369">
    <property type="entry name" value="Nrap_D4"/>
</dbReference>
<comment type="caution">
    <text evidence="13">The sequence shown here is derived from an EMBL/GenBank/DDBJ whole genome shotgun (WGS) entry which is preliminary data.</text>
</comment>
<dbReference type="PANTHER" id="PTHR17972:SF0">
    <property type="entry name" value="NUCLEOLAR PROTEIN 6"/>
    <property type="match status" value="1"/>
</dbReference>
<dbReference type="AlphaFoldDB" id="A0AAV5QNL5"/>
<accession>A0AAV5QNL5</accession>
<dbReference type="Gene3D" id="1.10.1410.10">
    <property type="match status" value="2"/>
</dbReference>
<dbReference type="GO" id="GO:0006364">
    <property type="term" value="P:rRNA processing"/>
    <property type="evidence" value="ECO:0007669"/>
    <property type="project" value="UniProtKB-KW"/>
</dbReference>
<feature type="compositionally biased region" description="Polar residues" evidence="6">
    <location>
        <begin position="13"/>
        <end position="23"/>
    </location>
</feature>
<dbReference type="GO" id="GO:0006409">
    <property type="term" value="P:tRNA export from nucleus"/>
    <property type="evidence" value="ECO:0007669"/>
    <property type="project" value="TreeGrafter"/>
</dbReference>
<comment type="similarity">
    <text evidence="2 5">Belongs to the NRAP family.</text>
</comment>
<evidence type="ECO:0000259" key="12">
    <source>
        <dbReference type="Pfam" id="PF17407"/>
    </source>
</evidence>
<dbReference type="Pfam" id="PF17403">
    <property type="entry name" value="Nrap_D2"/>
    <property type="match status" value="1"/>
</dbReference>
<evidence type="ECO:0000256" key="2">
    <source>
        <dbReference type="ARBA" id="ARBA00006674"/>
    </source>
</evidence>
<evidence type="ECO:0000256" key="4">
    <source>
        <dbReference type="ARBA" id="ARBA00023242"/>
    </source>
</evidence>
<dbReference type="GO" id="GO:0034456">
    <property type="term" value="C:UTP-C complex"/>
    <property type="evidence" value="ECO:0007669"/>
    <property type="project" value="TreeGrafter"/>
</dbReference>
<gene>
    <name evidence="13" type="ORF">DASC09_037930</name>
</gene>
<dbReference type="Pfam" id="PF17406">
    <property type="entry name" value="Nrap_D5"/>
    <property type="match status" value="1"/>
</dbReference>
<feature type="domain" description="Nrap protein" evidence="9">
    <location>
        <begin position="527"/>
        <end position="703"/>
    </location>
</feature>
<evidence type="ECO:0000256" key="3">
    <source>
        <dbReference type="ARBA" id="ARBA00022884"/>
    </source>
</evidence>
<dbReference type="GO" id="GO:0003723">
    <property type="term" value="F:RNA binding"/>
    <property type="evidence" value="ECO:0007669"/>
    <property type="project" value="UniProtKB-KW"/>
</dbReference>
<name>A0AAV5QNL5_9ASCO</name>
<evidence type="ECO:0000313" key="13">
    <source>
        <dbReference type="EMBL" id="GMM36468.1"/>
    </source>
</evidence>
<evidence type="ECO:0000256" key="1">
    <source>
        <dbReference type="ARBA" id="ARBA00004604"/>
    </source>
</evidence>
<feature type="domain" description="Nrap protein" evidence="12">
    <location>
        <begin position="1113"/>
        <end position="1256"/>
    </location>
</feature>
<feature type="region of interest" description="Disordered" evidence="6">
    <location>
        <begin position="1"/>
        <end position="94"/>
    </location>
</feature>
<comment type="subcellular location">
    <subcellularLocation>
        <location evidence="1 5">Nucleus</location>
        <location evidence="1 5">Nucleolus</location>
    </subcellularLocation>
</comment>
<organism evidence="13 14">
    <name type="scientific">Saccharomycopsis crataegensis</name>
    <dbReference type="NCBI Taxonomy" id="43959"/>
    <lineage>
        <taxon>Eukaryota</taxon>
        <taxon>Fungi</taxon>
        <taxon>Dikarya</taxon>
        <taxon>Ascomycota</taxon>
        <taxon>Saccharomycotina</taxon>
        <taxon>Saccharomycetes</taxon>
        <taxon>Saccharomycopsidaceae</taxon>
        <taxon>Saccharomycopsis</taxon>
    </lineage>
</organism>
<dbReference type="Gene3D" id="3.30.70.3030">
    <property type="match status" value="1"/>
</dbReference>
<feature type="domain" description="Nrap protein" evidence="8">
    <location>
        <begin position="372"/>
        <end position="522"/>
    </location>
</feature>
<dbReference type="GO" id="GO:0032040">
    <property type="term" value="C:small-subunit processome"/>
    <property type="evidence" value="ECO:0007669"/>
    <property type="project" value="TreeGrafter"/>
</dbReference>
<evidence type="ECO:0000256" key="6">
    <source>
        <dbReference type="SAM" id="MobiDB-lite"/>
    </source>
</evidence>
<evidence type="ECO:0000259" key="11">
    <source>
        <dbReference type="Pfam" id="PF17406"/>
    </source>
</evidence>
<dbReference type="GeneID" id="90074443"/>
<keyword evidence="5" id="KW-0690">Ribosome biogenesis</keyword>
<dbReference type="GO" id="GO:0032545">
    <property type="term" value="C:CURI complex"/>
    <property type="evidence" value="ECO:0007669"/>
    <property type="project" value="TreeGrafter"/>
</dbReference>
<feature type="domain" description="Nrap protein" evidence="7">
    <location>
        <begin position="220"/>
        <end position="369"/>
    </location>
</feature>
<feature type="domain" description="Nrap protein" evidence="11">
    <location>
        <begin position="926"/>
        <end position="1111"/>
    </location>
</feature>
<evidence type="ECO:0000259" key="10">
    <source>
        <dbReference type="Pfam" id="PF17405"/>
    </source>
</evidence>
<protein>
    <recommendedName>
        <fullName evidence="5">U3 small nucleolar RNA-associated protein 22</fullName>
    </recommendedName>
</protein>